<evidence type="ECO:0000256" key="9">
    <source>
        <dbReference type="ARBA" id="ARBA00023121"/>
    </source>
</evidence>
<evidence type="ECO:0000256" key="8">
    <source>
        <dbReference type="ARBA" id="ARBA00023055"/>
    </source>
</evidence>
<keyword evidence="3" id="KW-0597">Phosphoprotein</keyword>
<dbReference type="CDD" id="cd21678">
    <property type="entry name" value="SMP_TCB"/>
    <property type="match status" value="1"/>
</dbReference>
<keyword evidence="10" id="KW-0472">Membrane</keyword>
<feature type="domain" description="C2" evidence="12">
    <location>
        <begin position="486"/>
        <end position="606"/>
    </location>
</feature>
<dbReference type="CDD" id="cd04044">
    <property type="entry name" value="C2A_Tricalbin-like"/>
    <property type="match status" value="1"/>
</dbReference>
<organism evidence="14 15">
    <name type="scientific">Wolfiporia cocos (strain MD-104)</name>
    <name type="common">Brown rot fungus</name>
    <dbReference type="NCBI Taxonomy" id="742152"/>
    <lineage>
        <taxon>Eukaryota</taxon>
        <taxon>Fungi</taxon>
        <taxon>Dikarya</taxon>
        <taxon>Basidiomycota</taxon>
        <taxon>Agaricomycotina</taxon>
        <taxon>Agaricomycetes</taxon>
        <taxon>Polyporales</taxon>
        <taxon>Phaeolaceae</taxon>
        <taxon>Wolfiporia</taxon>
    </lineage>
</organism>
<dbReference type="Gene3D" id="2.60.40.150">
    <property type="entry name" value="C2 domain"/>
    <property type="match status" value="2"/>
</dbReference>
<dbReference type="PROSITE" id="PS51847">
    <property type="entry name" value="SMP"/>
    <property type="match status" value="1"/>
</dbReference>
<gene>
    <name evidence="14" type="ORF">WOLCODRAFT_164297</name>
</gene>
<evidence type="ECO:0000256" key="5">
    <source>
        <dbReference type="ARBA" id="ARBA00022737"/>
    </source>
</evidence>
<dbReference type="SUPFAM" id="SSF49562">
    <property type="entry name" value="C2 domain (Calcium/lipid-binding domain, CaLB)"/>
    <property type="match status" value="2"/>
</dbReference>
<dbReference type="InterPro" id="IPR037765">
    <property type="entry name" value="C2B_Tricalbin"/>
</dbReference>
<evidence type="ECO:0000313" key="15">
    <source>
        <dbReference type="Proteomes" id="UP000218811"/>
    </source>
</evidence>
<reference evidence="14 15" key="1">
    <citation type="journal article" date="2012" name="Science">
        <title>The Paleozoic origin of enzymatic lignin decomposition reconstructed from 31 fungal genomes.</title>
        <authorList>
            <person name="Floudas D."/>
            <person name="Binder M."/>
            <person name="Riley R."/>
            <person name="Barry K."/>
            <person name="Blanchette R.A."/>
            <person name="Henrissat B."/>
            <person name="Martinez A.T."/>
            <person name="Otillar R."/>
            <person name="Spatafora J.W."/>
            <person name="Yadav J.S."/>
            <person name="Aerts A."/>
            <person name="Benoit I."/>
            <person name="Boyd A."/>
            <person name="Carlson A."/>
            <person name="Copeland A."/>
            <person name="Coutinho P.M."/>
            <person name="de Vries R.P."/>
            <person name="Ferreira P."/>
            <person name="Findley K."/>
            <person name="Foster B."/>
            <person name="Gaskell J."/>
            <person name="Glotzer D."/>
            <person name="Gorecki P."/>
            <person name="Heitman J."/>
            <person name="Hesse C."/>
            <person name="Hori C."/>
            <person name="Igarashi K."/>
            <person name="Jurgens J.A."/>
            <person name="Kallen N."/>
            <person name="Kersten P."/>
            <person name="Kohler A."/>
            <person name="Kuees U."/>
            <person name="Kumar T.K.A."/>
            <person name="Kuo A."/>
            <person name="LaButti K."/>
            <person name="Larrondo L.F."/>
            <person name="Lindquist E."/>
            <person name="Ling A."/>
            <person name="Lombard V."/>
            <person name="Lucas S."/>
            <person name="Lundell T."/>
            <person name="Martin R."/>
            <person name="McLaughlin D.J."/>
            <person name="Morgenstern I."/>
            <person name="Morin E."/>
            <person name="Murat C."/>
            <person name="Nagy L.G."/>
            <person name="Nolan M."/>
            <person name="Ohm R.A."/>
            <person name="Patyshakuliyeva A."/>
            <person name="Rokas A."/>
            <person name="Ruiz-Duenas F.J."/>
            <person name="Sabat G."/>
            <person name="Salamov A."/>
            <person name="Samejima M."/>
            <person name="Schmutz J."/>
            <person name="Slot J.C."/>
            <person name="St John F."/>
            <person name="Stenlid J."/>
            <person name="Sun H."/>
            <person name="Sun S."/>
            <person name="Syed K."/>
            <person name="Tsang A."/>
            <person name="Wiebenga A."/>
            <person name="Young D."/>
            <person name="Pisabarro A."/>
            <person name="Eastwood D.C."/>
            <person name="Martin F."/>
            <person name="Cullen D."/>
            <person name="Grigoriev I.V."/>
            <person name="Hibbett D.S."/>
        </authorList>
    </citation>
    <scope>NUCLEOTIDE SEQUENCE [LARGE SCALE GENOMIC DNA]</scope>
    <source>
        <strain evidence="14 15">MD-104</strain>
    </source>
</reference>
<keyword evidence="5" id="KW-0677">Repeat</keyword>
<dbReference type="InterPro" id="IPR031468">
    <property type="entry name" value="SMP_LBD"/>
</dbReference>
<evidence type="ECO:0000256" key="3">
    <source>
        <dbReference type="ARBA" id="ARBA00022553"/>
    </source>
</evidence>
<feature type="domain" description="C2" evidence="12">
    <location>
        <begin position="349"/>
        <end position="468"/>
    </location>
</feature>
<dbReference type="Proteomes" id="UP000218811">
    <property type="component" value="Unassembled WGS sequence"/>
</dbReference>
<evidence type="ECO:0000259" key="12">
    <source>
        <dbReference type="PROSITE" id="PS50004"/>
    </source>
</evidence>
<dbReference type="OMA" id="MQIEVIS"/>
<dbReference type="STRING" id="742152.A0A2H3JLU3"/>
<dbReference type="GO" id="GO:0061817">
    <property type="term" value="P:endoplasmic reticulum-plasma membrane tethering"/>
    <property type="evidence" value="ECO:0007669"/>
    <property type="project" value="InterPro"/>
</dbReference>
<keyword evidence="8" id="KW-0445">Lipid transport</keyword>
<dbReference type="GO" id="GO:0005789">
    <property type="term" value="C:endoplasmic reticulum membrane"/>
    <property type="evidence" value="ECO:0007669"/>
    <property type="project" value="UniProtKB-SubCell"/>
</dbReference>
<evidence type="ECO:0000256" key="6">
    <source>
        <dbReference type="ARBA" id="ARBA00022824"/>
    </source>
</evidence>
<keyword evidence="7" id="KW-1133">Transmembrane helix</keyword>
<dbReference type="OrthoDB" id="1029639at2759"/>
<feature type="domain" description="SMP-LTD" evidence="13">
    <location>
        <begin position="146"/>
        <end position="351"/>
    </location>
</feature>
<evidence type="ECO:0000256" key="11">
    <source>
        <dbReference type="SAM" id="MobiDB-lite"/>
    </source>
</evidence>
<dbReference type="Pfam" id="PF00168">
    <property type="entry name" value="C2"/>
    <property type="match status" value="2"/>
</dbReference>
<dbReference type="SMART" id="SM00239">
    <property type="entry name" value="C2"/>
    <property type="match status" value="2"/>
</dbReference>
<evidence type="ECO:0000256" key="1">
    <source>
        <dbReference type="ARBA" id="ARBA00004586"/>
    </source>
</evidence>
<sequence>MSDRSVDSVDLKPSVNANSPPQSLHVPGALPSGRAADIPDWFKVGSNAFEDQKCAPDKSEDNGRHKAALTAFIKKQYYGEWYHDAAVITVAVVASHFITRFGLGWGWLLILLASCRSYYTISMSRIRQRMRDDILRELVKTRLETEYESVDWLNSLLERLWLVYEPVFSCMIMFSANQILSTNHSAFLRSFRLTALTLGTKAPRIEKVKTVSPRAGDDVVMDWEISFTPNDISGLKEKEFRHKVNPKFKVSKRVGMGPASVSLPIILENVSFRGVLKARLKLKPTFPNVGDMDLSFAQRPLFDWELKPAGGETFGFDISLIPGLAAFVRDMVHSMLGPIMYEPSILSLDLGRIFTGQPFDSSIGVVQVTIHSAHDLKSTRIGGRPPDPYVSLSINQRSEVARTSRKHSMANPSWGETRFLLVKSFSESLVLSMLDYNGHYRDSEIGAAEIALYTLREVDKHQGVELPVLKDSEQRGTVRLDISFYPVLKPELYSRELSDTNMGIVRFTLHEAKDLDHEKTITGILSPFVRVHFGLREKFTHTTDKAKHTRNPVWESSTEFWCEDRTATLTVEVLDEREFLNDIVIGNLNVRLEDILNAEAGGDSWWPLSQCKSGKVRLSAEWRSCPEVANSDGI</sequence>
<dbReference type="InterPro" id="IPR037761">
    <property type="entry name" value="C2A_Tricalbin"/>
</dbReference>
<keyword evidence="9" id="KW-0446">Lipid-binding</keyword>
<dbReference type="CDD" id="cd04052">
    <property type="entry name" value="C2B_Tricalbin-like"/>
    <property type="match status" value="1"/>
</dbReference>
<dbReference type="PANTHER" id="PTHR46980:SF2">
    <property type="entry name" value="TRICALBIN-1-RELATED"/>
    <property type="match status" value="1"/>
</dbReference>
<dbReference type="GO" id="GO:0006869">
    <property type="term" value="P:lipid transport"/>
    <property type="evidence" value="ECO:0007669"/>
    <property type="project" value="UniProtKB-KW"/>
</dbReference>
<accession>A0A2H3JLU3</accession>
<dbReference type="PROSITE" id="PS50004">
    <property type="entry name" value="C2"/>
    <property type="match status" value="2"/>
</dbReference>
<evidence type="ECO:0000313" key="14">
    <source>
        <dbReference type="EMBL" id="PCH43176.1"/>
    </source>
</evidence>
<dbReference type="InterPro" id="IPR052455">
    <property type="entry name" value="Tricalbin_domain"/>
</dbReference>
<keyword evidence="4" id="KW-0812">Transmembrane</keyword>
<evidence type="ECO:0000256" key="4">
    <source>
        <dbReference type="ARBA" id="ARBA00022692"/>
    </source>
</evidence>
<protein>
    <recommendedName>
        <fullName evidence="16">C2 domain-containing protein</fullName>
    </recommendedName>
</protein>
<keyword evidence="15" id="KW-1185">Reference proteome</keyword>
<evidence type="ECO:0008006" key="16">
    <source>
        <dbReference type="Google" id="ProtNLM"/>
    </source>
</evidence>
<keyword evidence="6" id="KW-0256">Endoplasmic reticulum</keyword>
<name>A0A2H3JLU3_WOLCO</name>
<dbReference type="Pfam" id="PF25669">
    <property type="entry name" value="SMP_MUG190-like"/>
    <property type="match status" value="1"/>
</dbReference>
<evidence type="ECO:0000259" key="13">
    <source>
        <dbReference type="PROSITE" id="PS51847"/>
    </source>
</evidence>
<dbReference type="EMBL" id="KB468135">
    <property type="protein sequence ID" value="PCH43176.1"/>
    <property type="molecule type" value="Genomic_DNA"/>
</dbReference>
<dbReference type="InterPro" id="IPR035892">
    <property type="entry name" value="C2_domain_sf"/>
</dbReference>
<dbReference type="PANTHER" id="PTHR46980">
    <property type="entry name" value="TRICALBIN-1-RELATED"/>
    <property type="match status" value="1"/>
</dbReference>
<proteinExistence type="predicted"/>
<feature type="compositionally biased region" description="Basic and acidic residues" evidence="11">
    <location>
        <begin position="1"/>
        <end position="10"/>
    </location>
</feature>
<dbReference type="AlphaFoldDB" id="A0A2H3JLU3"/>
<dbReference type="GO" id="GO:0008289">
    <property type="term" value="F:lipid binding"/>
    <property type="evidence" value="ECO:0007669"/>
    <property type="project" value="UniProtKB-KW"/>
</dbReference>
<dbReference type="InterPro" id="IPR000008">
    <property type="entry name" value="C2_dom"/>
</dbReference>
<evidence type="ECO:0000256" key="7">
    <source>
        <dbReference type="ARBA" id="ARBA00022989"/>
    </source>
</evidence>
<keyword evidence="2" id="KW-0813">Transport</keyword>
<comment type="subcellular location">
    <subcellularLocation>
        <location evidence="1">Endoplasmic reticulum membrane</location>
    </subcellularLocation>
</comment>
<evidence type="ECO:0000256" key="2">
    <source>
        <dbReference type="ARBA" id="ARBA00022448"/>
    </source>
</evidence>
<feature type="region of interest" description="Disordered" evidence="11">
    <location>
        <begin position="1"/>
        <end position="32"/>
    </location>
</feature>
<evidence type="ECO:0000256" key="10">
    <source>
        <dbReference type="ARBA" id="ARBA00023136"/>
    </source>
</evidence>